<accession>A0AAD7Y8X6</accession>
<evidence type="ECO:0000259" key="2">
    <source>
        <dbReference type="Pfam" id="PF22824"/>
    </source>
</evidence>
<sequence length="188" mass="21799">MQSDKISLENVNTFAQVLNNESVPEHLKQIVGYISGWIARKMVSVLKCEVCIKSLFTSKKLWFHKLISIKDMGGLCYSTESVFTVCLKSEYILKAYIKENGLYFTRNEDIVIVKNRILKSFVDSNIFSELNDHAIAQTPTLNHRMLLLKAVIEKYVNVRLHSEHKNNPELNKKSKRQKRNKLNLFEGH</sequence>
<feature type="region of interest" description="Disordered" evidence="1">
    <location>
        <begin position="166"/>
        <end position="188"/>
    </location>
</feature>
<feature type="domain" description="DNA transposase THAP9 C-terminal" evidence="2">
    <location>
        <begin position="24"/>
        <end position="176"/>
    </location>
</feature>
<gene>
    <name evidence="3" type="ORF">PYW07_012951</name>
</gene>
<dbReference type="Proteomes" id="UP001231518">
    <property type="component" value="Chromosome 30"/>
</dbReference>
<reference evidence="3" key="1">
    <citation type="submission" date="2023-03" db="EMBL/GenBank/DDBJ databases">
        <title>Chromosome-level genomes of two armyworms, Mythimna separata and Mythimna loreyi, provide insights into the biosynthesis and reception of sex pheromones.</title>
        <authorList>
            <person name="Zhao H."/>
        </authorList>
    </citation>
    <scope>NUCLEOTIDE SEQUENCE</scope>
    <source>
        <strain evidence="3">BeijingLab</strain>
        <tissue evidence="3">Pupa</tissue>
    </source>
</reference>
<dbReference type="Pfam" id="PF22824">
    <property type="entry name" value="THAP9_C"/>
    <property type="match status" value="1"/>
</dbReference>
<evidence type="ECO:0000256" key="1">
    <source>
        <dbReference type="SAM" id="MobiDB-lite"/>
    </source>
</evidence>
<comment type="caution">
    <text evidence="3">The sequence shown here is derived from an EMBL/GenBank/DDBJ whole genome shotgun (WGS) entry which is preliminary data.</text>
</comment>
<evidence type="ECO:0000313" key="4">
    <source>
        <dbReference type="Proteomes" id="UP001231518"/>
    </source>
</evidence>
<keyword evidence="4" id="KW-1185">Reference proteome</keyword>
<dbReference type="InterPro" id="IPR055035">
    <property type="entry name" value="THAP9_C"/>
</dbReference>
<organism evidence="3 4">
    <name type="scientific">Mythimna separata</name>
    <name type="common">Oriental armyworm</name>
    <name type="synonym">Pseudaletia separata</name>
    <dbReference type="NCBI Taxonomy" id="271217"/>
    <lineage>
        <taxon>Eukaryota</taxon>
        <taxon>Metazoa</taxon>
        <taxon>Ecdysozoa</taxon>
        <taxon>Arthropoda</taxon>
        <taxon>Hexapoda</taxon>
        <taxon>Insecta</taxon>
        <taxon>Pterygota</taxon>
        <taxon>Neoptera</taxon>
        <taxon>Endopterygota</taxon>
        <taxon>Lepidoptera</taxon>
        <taxon>Glossata</taxon>
        <taxon>Ditrysia</taxon>
        <taxon>Noctuoidea</taxon>
        <taxon>Noctuidae</taxon>
        <taxon>Noctuinae</taxon>
        <taxon>Hadenini</taxon>
        <taxon>Mythimna</taxon>
    </lineage>
</organism>
<dbReference type="PANTHER" id="PTHR47577">
    <property type="entry name" value="THAP DOMAIN-CONTAINING PROTEIN 6"/>
    <property type="match status" value="1"/>
</dbReference>
<dbReference type="EMBL" id="JARGEI010000028">
    <property type="protein sequence ID" value="KAJ8706873.1"/>
    <property type="molecule type" value="Genomic_DNA"/>
</dbReference>
<dbReference type="PANTHER" id="PTHR47577:SF2">
    <property type="entry name" value="THAP DOMAIN CONTAINING 9"/>
    <property type="match status" value="1"/>
</dbReference>
<proteinExistence type="predicted"/>
<evidence type="ECO:0000313" key="3">
    <source>
        <dbReference type="EMBL" id="KAJ8706873.1"/>
    </source>
</evidence>
<protein>
    <recommendedName>
        <fullName evidence="2">DNA transposase THAP9 C-terminal domain-containing protein</fullName>
    </recommendedName>
</protein>
<dbReference type="AlphaFoldDB" id="A0AAD7Y8X6"/>
<name>A0AAD7Y8X6_MYTSE</name>